<dbReference type="SUPFAM" id="SSF50911">
    <property type="entry name" value="Mannose 6-phosphate receptor domain"/>
    <property type="match status" value="1"/>
</dbReference>
<dbReference type="InterPro" id="IPR009011">
    <property type="entry name" value="Man6P_isomerase_rcpt-bd_dom_sf"/>
</dbReference>
<dbReference type="GO" id="GO:0001889">
    <property type="term" value="P:liver development"/>
    <property type="evidence" value="ECO:0007669"/>
    <property type="project" value="TreeGrafter"/>
</dbReference>
<dbReference type="Pfam" id="PF13015">
    <property type="entry name" value="PRKCSH_1"/>
    <property type="match status" value="1"/>
</dbReference>
<reference evidence="5" key="2">
    <citation type="submission" date="2025-08" db="UniProtKB">
        <authorList>
            <consortium name="Ensembl"/>
        </authorList>
    </citation>
    <scope>IDENTIFICATION</scope>
</reference>
<dbReference type="GO" id="GO:0006491">
    <property type="term" value="P:N-glycan processing"/>
    <property type="evidence" value="ECO:0007669"/>
    <property type="project" value="TreeGrafter"/>
</dbReference>
<feature type="region of interest" description="Disordered" evidence="3">
    <location>
        <begin position="122"/>
        <end position="196"/>
    </location>
</feature>
<sequence>RRPSDPRCLHIRPPHGSPHLEYCVQFWSPMFKKDESKLEQVQRRATRMIRGMENLSYERRLKELGKFSLSVSLRGHQLTHPPASPGHRVSVAELQTHVELDVDGDGTLSETEAQVWRGWRSRGALPDATPLPEAPEPQPDLPLEQPAPEDDYDEEEEEEGDDDESNEEEPKVLGQRSEPPGSLRRPQSLQPSPHESLEKEISFDFGPQGEFVPVIGLIPPSRPQTLALPLHRLGVGGGFCGVLTFDPPLCSTWGSWAGPDANKFSVMKYEHGTGCWQGPNRSTTVKLTCGKETLVTSTTEPSRCEYLMELVTPAACQEPRDPGAADHDEL</sequence>
<dbReference type="Gene3D" id="2.70.130.10">
    <property type="entry name" value="Mannose-6-phosphate receptor binding domain"/>
    <property type="match status" value="1"/>
</dbReference>
<evidence type="ECO:0000256" key="3">
    <source>
        <dbReference type="SAM" id="MobiDB-lite"/>
    </source>
</evidence>
<evidence type="ECO:0000313" key="6">
    <source>
        <dbReference type="Proteomes" id="UP000291020"/>
    </source>
</evidence>
<dbReference type="PANTHER" id="PTHR12630">
    <property type="entry name" value="N-LINKED OLIGOSACCHARIDE PROCESSING"/>
    <property type="match status" value="1"/>
</dbReference>
<reference evidence="5" key="3">
    <citation type="submission" date="2025-09" db="UniProtKB">
        <authorList>
            <consortium name="Ensembl"/>
        </authorList>
    </citation>
    <scope>IDENTIFICATION</scope>
</reference>
<dbReference type="InterPro" id="IPR036607">
    <property type="entry name" value="PRKCSH"/>
</dbReference>
<feature type="domain" description="MRH" evidence="4">
    <location>
        <begin position="199"/>
        <end position="318"/>
    </location>
</feature>
<evidence type="ECO:0000256" key="1">
    <source>
        <dbReference type="ARBA" id="ARBA00022729"/>
    </source>
</evidence>
<keyword evidence="2" id="KW-1015">Disulfide bond</keyword>
<dbReference type="STRING" id="38772.ENSGAGP00000004927"/>
<accession>A0A452GSG7</accession>
<reference evidence="6" key="1">
    <citation type="journal article" date="2017" name="PLoS ONE">
        <title>The Agassiz's desert tortoise genome provides a resource for the conservation of a threatened species.</title>
        <authorList>
            <person name="Tollis M."/>
            <person name="DeNardo D.F."/>
            <person name="Cornelius J.A."/>
            <person name="Dolby G.A."/>
            <person name="Edwards T."/>
            <person name="Henen B.T."/>
            <person name="Karl A.E."/>
            <person name="Murphy R.W."/>
            <person name="Kusumi K."/>
        </authorList>
    </citation>
    <scope>NUCLEOTIDE SEQUENCE [LARGE SCALE GENOMIC DNA]</scope>
</reference>
<keyword evidence="1" id="KW-0732">Signal</keyword>
<name>A0A452GSG7_9SAUR</name>
<dbReference type="Proteomes" id="UP000291020">
    <property type="component" value="Unassembled WGS sequence"/>
</dbReference>
<evidence type="ECO:0000259" key="4">
    <source>
        <dbReference type="PROSITE" id="PS51914"/>
    </source>
</evidence>
<keyword evidence="6" id="KW-1185">Reference proteome</keyword>
<feature type="compositionally biased region" description="Acidic residues" evidence="3">
    <location>
        <begin position="147"/>
        <end position="167"/>
    </location>
</feature>
<dbReference type="PANTHER" id="PTHR12630:SF1">
    <property type="entry name" value="GLUCOSIDASE 2 SUBUNIT BETA"/>
    <property type="match status" value="1"/>
</dbReference>
<dbReference type="InterPro" id="IPR039794">
    <property type="entry name" value="Gtb1-like"/>
</dbReference>
<organism evidence="5 6">
    <name type="scientific">Gopherus agassizii</name>
    <name type="common">Agassiz's desert tortoise</name>
    <dbReference type="NCBI Taxonomy" id="38772"/>
    <lineage>
        <taxon>Eukaryota</taxon>
        <taxon>Metazoa</taxon>
        <taxon>Chordata</taxon>
        <taxon>Craniata</taxon>
        <taxon>Vertebrata</taxon>
        <taxon>Euteleostomi</taxon>
        <taxon>Archelosauria</taxon>
        <taxon>Testudinata</taxon>
        <taxon>Testudines</taxon>
        <taxon>Cryptodira</taxon>
        <taxon>Durocryptodira</taxon>
        <taxon>Testudinoidea</taxon>
        <taxon>Testudinidae</taxon>
        <taxon>Gopherus</taxon>
    </lineage>
</organism>
<dbReference type="InterPro" id="IPR044865">
    <property type="entry name" value="MRH_dom"/>
</dbReference>
<proteinExistence type="predicted"/>
<evidence type="ECO:0000256" key="2">
    <source>
        <dbReference type="ARBA" id="ARBA00023157"/>
    </source>
</evidence>
<protein>
    <recommendedName>
        <fullName evidence="4">MRH domain-containing protein</fullName>
    </recommendedName>
</protein>
<dbReference type="GO" id="GO:0017177">
    <property type="term" value="C:glucosidase II complex"/>
    <property type="evidence" value="ECO:0007669"/>
    <property type="project" value="TreeGrafter"/>
</dbReference>
<dbReference type="PROSITE" id="PS51914">
    <property type="entry name" value="MRH"/>
    <property type="match status" value="1"/>
</dbReference>
<dbReference type="Ensembl" id="ENSGAGT00000005754.1">
    <property type="protein sequence ID" value="ENSGAGP00000004927.1"/>
    <property type="gene ID" value="ENSGAGG00000004033.1"/>
</dbReference>
<evidence type="ECO:0000313" key="5">
    <source>
        <dbReference type="Ensembl" id="ENSGAGP00000004927.1"/>
    </source>
</evidence>
<dbReference type="AlphaFoldDB" id="A0A452GSG7"/>